<evidence type="ECO:0000256" key="2">
    <source>
        <dbReference type="ARBA" id="ARBA00022723"/>
    </source>
</evidence>
<evidence type="ECO:0000256" key="1">
    <source>
        <dbReference type="ARBA" id="ARBA00010211"/>
    </source>
</evidence>
<evidence type="ECO:0000259" key="3">
    <source>
        <dbReference type="Pfam" id="PF01557"/>
    </source>
</evidence>
<keyword evidence="2" id="KW-0479">Metal-binding</keyword>
<accession>A0A7X0LJH1</accession>
<evidence type="ECO:0000313" key="5">
    <source>
        <dbReference type="Proteomes" id="UP000541810"/>
    </source>
</evidence>
<dbReference type="PANTHER" id="PTHR11820:SF7">
    <property type="entry name" value="ACYLPYRUVASE FAHD1, MITOCHONDRIAL"/>
    <property type="match status" value="1"/>
</dbReference>
<dbReference type="PANTHER" id="PTHR11820">
    <property type="entry name" value="ACYLPYRUVASE"/>
    <property type="match status" value="1"/>
</dbReference>
<dbReference type="Gene3D" id="3.90.850.10">
    <property type="entry name" value="Fumarylacetoacetase-like, C-terminal domain"/>
    <property type="match status" value="1"/>
</dbReference>
<name>A0A7X0LJH1_9BACT</name>
<dbReference type="RefSeq" id="WP_184675883.1">
    <property type="nucleotide sequence ID" value="NZ_JACHGY010000001.1"/>
</dbReference>
<dbReference type="AlphaFoldDB" id="A0A7X0LJH1"/>
<dbReference type="Pfam" id="PF01557">
    <property type="entry name" value="FAA_hydrolase"/>
    <property type="match status" value="1"/>
</dbReference>
<dbReference type="EMBL" id="JACHGY010000001">
    <property type="protein sequence ID" value="MBB6428596.1"/>
    <property type="molecule type" value="Genomic_DNA"/>
</dbReference>
<feature type="domain" description="Fumarylacetoacetase-like C-terminal" evidence="3">
    <location>
        <begin position="57"/>
        <end position="274"/>
    </location>
</feature>
<dbReference type="GO" id="GO:0019752">
    <property type="term" value="P:carboxylic acid metabolic process"/>
    <property type="evidence" value="ECO:0007669"/>
    <property type="project" value="UniProtKB-ARBA"/>
</dbReference>
<keyword evidence="5" id="KW-1185">Reference proteome</keyword>
<dbReference type="InterPro" id="IPR011234">
    <property type="entry name" value="Fumarylacetoacetase-like_C"/>
</dbReference>
<dbReference type="FunFam" id="3.90.850.10:FF:000002">
    <property type="entry name" value="2-hydroxyhepta-2,4-diene-1,7-dioate isomerase"/>
    <property type="match status" value="1"/>
</dbReference>
<dbReference type="Proteomes" id="UP000541810">
    <property type="component" value="Unassembled WGS sequence"/>
</dbReference>
<protein>
    <submittedName>
        <fullName evidence="4">2-keto-4-pentenoate hydratase/2-oxohepta-3-ene-1,7-dioic acid hydratase in catechol pathway</fullName>
    </submittedName>
</protein>
<proteinExistence type="inferred from homology"/>
<reference evidence="4 5" key="1">
    <citation type="submission" date="2020-08" db="EMBL/GenBank/DDBJ databases">
        <title>Genomic Encyclopedia of Type Strains, Phase IV (KMG-IV): sequencing the most valuable type-strain genomes for metagenomic binning, comparative biology and taxonomic classification.</title>
        <authorList>
            <person name="Goeker M."/>
        </authorList>
    </citation>
    <scope>NUCLEOTIDE SEQUENCE [LARGE SCALE GENOMIC DNA]</scope>
    <source>
        <strain evidence="4 5">DSM 103725</strain>
    </source>
</reference>
<gene>
    <name evidence="4" type="ORF">HNQ40_000402</name>
</gene>
<sequence>MHLTRFVDPHGRLRYGKDRGDGTAELLADSAFPDPQSLTGEVVEIAQRRAPIAPPNIFCIGLNYREHATETGAPIPERPVIFMKPTTTLCDPGSPVVIPASQMKGPEVDSEAELGIVMGTKDGQPAKDVSEADALDYVLGYTCGSDISARRWQKQGGGGQWVRGKGFDSFCPLGPVIVTQGEGDGDIADPQQLSITGKLNDTVMQSSHTSDMIFSVAEIVAFLSRDTTLLPGTLILTGTPPGVGFVREPAVWVMPGDELTVEIEKIGTLRNPVVQA</sequence>
<dbReference type="GO" id="GO:0018773">
    <property type="term" value="F:acetylpyruvate hydrolase activity"/>
    <property type="evidence" value="ECO:0007669"/>
    <property type="project" value="TreeGrafter"/>
</dbReference>
<comment type="similarity">
    <text evidence="1">Belongs to the FAH family.</text>
</comment>
<dbReference type="GO" id="GO:0046872">
    <property type="term" value="F:metal ion binding"/>
    <property type="evidence" value="ECO:0007669"/>
    <property type="project" value="UniProtKB-KW"/>
</dbReference>
<dbReference type="GO" id="GO:0016853">
    <property type="term" value="F:isomerase activity"/>
    <property type="evidence" value="ECO:0007669"/>
    <property type="project" value="UniProtKB-ARBA"/>
</dbReference>
<organism evidence="4 5">
    <name type="scientific">Algisphaera agarilytica</name>
    <dbReference type="NCBI Taxonomy" id="1385975"/>
    <lineage>
        <taxon>Bacteria</taxon>
        <taxon>Pseudomonadati</taxon>
        <taxon>Planctomycetota</taxon>
        <taxon>Phycisphaerae</taxon>
        <taxon>Phycisphaerales</taxon>
        <taxon>Phycisphaeraceae</taxon>
        <taxon>Algisphaera</taxon>
    </lineage>
</organism>
<dbReference type="SUPFAM" id="SSF56529">
    <property type="entry name" value="FAH"/>
    <property type="match status" value="1"/>
</dbReference>
<evidence type="ECO:0000313" key="4">
    <source>
        <dbReference type="EMBL" id="MBB6428596.1"/>
    </source>
</evidence>
<comment type="caution">
    <text evidence="4">The sequence shown here is derived from an EMBL/GenBank/DDBJ whole genome shotgun (WGS) entry which is preliminary data.</text>
</comment>
<dbReference type="InterPro" id="IPR036663">
    <property type="entry name" value="Fumarylacetoacetase_C_sf"/>
</dbReference>